<sequence length="71" mass="8044">MAALVSLAHKVYKEPSVMQRILKWVVINPEPCGTCQRSQVSGEVKECQGSELRPDVLIYYWIFSTNADWGS</sequence>
<gene>
    <name evidence="1" type="ORF">Q8A67_008312</name>
</gene>
<organism evidence="1 2">
    <name type="scientific">Cirrhinus molitorella</name>
    <name type="common">mud carp</name>
    <dbReference type="NCBI Taxonomy" id="172907"/>
    <lineage>
        <taxon>Eukaryota</taxon>
        <taxon>Metazoa</taxon>
        <taxon>Chordata</taxon>
        <taxon>Craniata</taxon>
        <taxon>Vertebrata</taxon>
        <taxon>Euteleostomi</taxon>
        <taxon>Actinopterygii</taxon>
        <taxon>Neopterygii</taxon>
        <taxon>Teleostei</taxon>
        <taxon>Ostariophysi</taxon>
        <taxon>Cypriniformes</taxon>
        <taxon>Cyprinidae</taxon>
        <taxon>Labeoninae</taxon>
        <taxon>Labeonini</taxon>
        <taxon>Cirrhinus</taxon>
    </lineage>
</organism>
<accession>A0AA88PU42</accession>
<dbReference type="Proteomes" id="UP001187343">
    <property type="component" value="Unassembled WGS sequence"/>
</dbReference>
<name>A0AA88PU42_9TELE</name>
<proteinExistence type="predicted"/>
<protein>
    <submittedName>
        <fullName evidence="1">Uncharacterized protein</fullName>
    </submittedName>
</protein>
<evidence type="ECO:0000313" key="2">
    <source>
        <dbReference type="Proteomes" id="UP001187343"/>
    </source>
</evidence>
<comment type="caution">
    <text evidence="1">The sequence shown here is derived from an EMBL/GenBank/DDBJ whole genome shotgun (WGS) entry which is preliminary data.</text>
</comment>
<reference evidence="1" key="1">
    <citation type="submission" date="2023-08" db="EMBL/GenBank/DDBJ databases">
        <title>Chromosome-level Genome Assembly of mud carp (Cirrhinus molitorella).</title>
        <authorList>
            <person name="Liu H."/>
        </authorList>
    </citation>
    <scope>NUCLEOTIDE SEQUENCE</scope>
    <source>
        <strain evidence="1">Prfri</strain>
        <tissue evidence="1">Muscle</tissue>
    </source>
</reference>
<dbReference type="AlphaFoldDB" id="A0AA88PU42"/>
<evidence type="ECO:0000313" key="1">
    <source>
        <dbReference type="EMBL" id="KAK2903599.1"/>
    </source>
</evidence>
<dbReference type="EMBL" id="JAUYZG010000007">
    <property type="protein sequence ID" value="KAK2903599.1"/>
    <property type="molecule type" value="Genomic_DNA"/>
</dbReference>
<keyword evidence="2" id="KW-1185">Reference proteome</keyword>